<gene>
    <name evidence="1" type="ORF">LCGC14_1688530</name>
</gene>
<sequence>MTESTISNTVECDVLAANSYKQMIDYLENILTRQLEKVRNYDLDGAMSLAEEANSL</sequence>
<proteinExistence type="predicted"/>
<protein>
    <submittedName>
        <fullName evidence="1">Uncharacterized protein</fullName>
    </submittedName>
</protein>
<comment type="caution">
    <text evidence="1">The sequence shown here is derived from an EMBL/GenBank/DDBJ whole genome shotgun (WGS) entry which is preliminary data.</text>
</comment>
<name>A0A0F9K246_9ZZZZ</name>
<reference evidence="1" key="1">
    <citation type="journal article" date="2015" name="Nature">
        <title>Complex archaea that bridge the gap between prokaryotes and eukaryotes.</title>
        <authorList>
            <person name="Spang A."/>
            <person name="Saw J.H."/>
            <person name="Jorgensen S.L."/>
            <person name="Zaremba-Niedzwiedzka K."/>
            <person name="Martijn J."/>
            <person name="Lind A.E."/>
            <person name="van Eijk R."/>
            <person name="Schleper C."/>
            <person name="Guy L."/>
            <person name="Ettema T.J."/>
        </authorList>
    </citation>
    <scope>NUCLEOTIDE SEQUENCE</scope>
</reference>
<dbReference type="AlphaFoldDB" id="A0A0F9K246"/>
<feature type="non-terminal residue" evidence="1">
    <location>
        <position position="56"/>
    </location>
</feature>
<accession>A0A0F9K246</accession>
<organism evidence="1">
    <name type="scientific">marine sediment metagenome</name>
    <dbReference type="NCBI Taxonomy" id="412755"/>
    <lineage>
        <taxon>unclassified sequences</taxon>
        <taxon>metagenomes</taxon>
        <taxon>ecological metagenomes</taxon>
    </lineage>
</organism>
<dbReference type="EMBL" id="LAZR01014734">
    <property type="protein sequence ID" value="KKM16168.1"/>
    <property type="molecule type" value="Genomic_DNA"/>
</dbReference>
<evidence type="ECO:0000313" key="1">
    <source>
        <dbReference type="EMBL" id="KKM16168.1"/>
    </source>
</evidence>